<reference evidence="1 2" key="1">
    <citation type="submission" date="2016-02" db="EMBL/GenBank/DDBJ databases">
        <authorList>
            <consortium name="Pathogen Informatics"/>
        </authorList>
    </citation>
    <scope>NUCLEOTIDE SEQUENCE [LARGE SCALE GENOMIC DNA]</scope>
    <source>
        <strain evidence="1 2">LSS31</strain>
    </source>
</reference>
<gene>
    <name evidence="1" type="ORF">ERS132393_00077</name>
</gene>
<dbReference type="AlphaFoldDB" id="A0A123SJV7"/>
<sequence>MRAWNVVGKYPIYTDGAVSHTEIAIASTTGGYATYTEKVVGNHMDKPESELVELAREAHFKSEYADRAMAESVQKIDELEQVTKEAKSFMAESKQEFEAIKNRQDAAETERNERFSNLEADMQAKIDDAVAELTIMFTGYAGQFGEEEIAEKTPKDTTPHDVEVEIEE</sequence>
<evidence type="ECO:0000313" key="1">
    <source>
        <dbReference type="EMBL" id="CYU26775.1"/>
    </source>
</evidence>
<evidence type="ECO:0000313" key="2">
    <source>
        <dbReference type="Proteomes" id="UP000072530"/>
    </source>
</evidence>
<dbReference type="EMBL" id="FIGG01000001">
    <property type="protein sequence ID" value="CYU26775.1"/>
    <property type="molecule type" value="Genomic_DNA"/>
</dbReference>
<proteinExistence type="predicted"/>
<accession>A0A123SJV7</accession>
<protein>
    <submittedName>
        <fullName evidence="1">Phage protein</fullName>
    </submittedName>
</protein>
<dbReference type="RefSeq" id="WP_052506823.1">
    <property type="nucleotide sequence ID" value="NZ_CEEV01000003.1"/>
</dbReference>
<name>A0A123SJV7_STRSU</name>
<dbReference type="Proteomes" id="UP000072530">
    <property type="component" value="Unassembled WGS sequence"/>
</dbReference>
<organism evidence="1 2">
    <name type="scientific">Streptococcus suis</name>
    <dbReference type="NCBI Taxonomy" id="1307"/>
    <lineage>
        <taxon>Bacteria</taxon>
        <taxon>Bacillati</taxon>
        <taxon>Bacillota</taxon>
        <taxon>Bacilli</taxon>
        <taxon>Lactobacillales</taxon>
        <taxon>Streptococcaceae</taxon>
        <taxon>Streptococcus</taxon>
    </lineage>
</organism>